<evidence type="ECO:0000313" key="3">
    <source>
        <dbReference type="Proteomes" id="UP000531659"/>
    </source>
</evidence>
<dbReference type="Pfam" id="PF18476">
    <property type="entry name" value="PIN_8"/>
    <property type="match status" value="1"/>
</dbReference>
<name>A0A7Y3T2J7_9CLOT</name>
<dbReference type="Proteomes" id="UP000531659">
    <property type="component" value="Unassembled WGS sequence"/>
</dbReference>
<dbReference type="RefSeq" id="WP_171298714.1">
    <property type="nucleotide sequence ID" value="NZ_CP087098.1"/>
</dbReference>
<dbReference type="InterPro" id="IPR041578">
    <property type="entry name" value="PIN_8"/>
</dbReference>
<organism evidence="2 3">
    <name type="scientific">Clostridium estertheticum</name>
    <dbReference type="NCBI Taxonomy" id="238834"/>
    <lineage>
        <taxon>Bacteria</taxon>
        <taxon>Bacillati</taxon>
        <taxon>Bacillota</taxon>
        <taxon>Clostridia</taxon>
        <taxon>Eubacteriales</taxon>
        <taxon>Clostridiaceae</taxon>
        <taxon>Clostridium</taxon>
    </lineage>
</organism>
<dbReference type="EMBL" id="JABEYB010000019">
    <property type="protein sequence ID" value="NNU78124.1"/>
    <property type="molecule type" value="Genomic_DNA"/>
</dbReference>
<accession>A0A7Y3T2J7</accession>
<reference evidence="2 3" key="1">
    <citation type="submission" date="2020-05" db="EMBL/GenBank/DDBJ databases">
        <title>Complete genome of Clostridium estertheticum subspecies estertheticum, isolated from Vacuum packed lamb meat from New Zealand imported to Switzerland.</title>
        <authorList>
            <person name="Wambui J."/>
            <person name="Stevens M.J.A."/>
            <person name="Stephan R."/>
        </authorList>
    </citation>
    <scope>NUCLEOTIDE SEQUENCE [LARGE SCALE GENOMIC DNA]</scope>
    <source>
        <strain evidence="2 3">CEST001</strain>
    </source>
</reference>
<proteinExistence type="predicted"/>
<evidence type="ECO:0000259" key="1">
    <source>
        <dbReference type="Pfam" id="PF18476"/>
    </source>
</evidence>
<sequence length="499" mass="58388">MGFIYEKEEFEQLFNKQPVIVMDTNVLLGLYSFTPETIEDIIGSFENNLNLFWLPKQVYLEYIRHYEEIRKREANRFQNLKEEICKALSDTIGVVSKNYSAYNKYKLPEVDDSRNKLVENINSAMKTAKQDLEKLQVVHSKHISCISEQNDIIYKFVTNMQGVSCTDGFSMLELIDIYEEGEKRYKYKMPPGFTDINKPDKGEEYSDFVMRKYGDLIIWKEILRKIKDKDMNLIFIENEVKEDWWNYSKSRPKRIPLILEEEFYKEAGNNSDFYMVTVDELISHFGNHLNIQPNSILEINKRMGFIRKMEAYLTSNQCNIVEHYINNNAMEEIIENINDSLIDMAFEGGQIENVEDSKIVGINVRECSFDYDQNECQIIVSTKINVECSANVSMNIGKKANLPTDIYATFKAHAYFYLNIDNEKEPINAIEYETVEFDDFEFESIRYNEENGCFNVTDVEEYDYDVKPFYVNTCPDCGKDFTVENDGGNGFCSECALEH</sequence>
<evidence type="ECO:0000313" key="2">
    <source>
        <dbReference type="EMBL" id="NNU78124.1"/>
    </source>
</evidence>
<protein>
    <recommendedName>
        <fullName evidence="1">PIN like domain-containing protein</fullName>
    </recommendedName>
</protein>
<gene>
    <name evidence="2" type="ORF">HLQ16_19615</name>
</gene>
<comment type="caution">
    <text evidence="2">The sequence shown here is derived from an EMBL/GenBank/DDBJ whole genome shotgun (WGS) entry which is preliminary data.</text>
</comment>
<dbReference type="AlphaFoldDB" id="A0A7Y3T2J7"/>
<feature type="domain" description="PIN like" evidence="1">
    <location>
        <begin position="19"/>
        <end position="254"/>
    </location>
</feature>